<keyword evidence="1" id="KW-0812">Transmembrane</keyword>
<evidence type="ECO:0000313" key="2">
    <source>
        <dbReference type="EMBL" id="SEL08993.1"/>
    </source>
</evidence>
<accession>A0A1H7MCR5</accession>
<feature type="transmembrane region" description="Helical" evidence="1">
    <location>
        <begin position="26"/>
        <end position="45"/>
    </location>
</feature>
<sequence>MTGQHDNKKGCLIANTPYTVAKTVDLRYMLVVITFGLSTVASCLAT</sequence>
<evidence type="ECO:0000313" key="3">
    <source>
        <dbReference type="Proteomes" id="UP000198916"/>
    </source>
</evidence>
<keyword evidence="1" id="KW-1133">Transmembrane helix</keyword>
<organism evidence="2 3">
    <name type="scientific">Parapedobacter koreensis</name>
    <dbReference type="NCBI Taxonomy" id="332977"/>
    <lineage>
        <taxon>Bacteria</taxon>
        <taxon>Pseudomonadati</taxon>
        <taxon>Bacteroidota</taxon>
        <taxon>Sphingobacteriia</taxon>
        <taxon>Sphingobacteriales</taxon>
        <taxon>Sphingobacteriaceae</taxon>
        <taxon>Parapedobacter</taxon>
    </lineage>
</organism>
<dbReference type="EMBL" id="FNZR01000003">
    <property type="protein sequence ID" value="SEL08993.1"/>
    <property type="molecule type" value="Genomic_DNA"/>
</dbReference>
<gene>
    <name evidence="2" type="ORF">SAMN05421740_103461</name>
</gene>
<proteinExistence type="predicted"/>
<dbReference type="Proteomes" id="UP000198916">
    <property type="component" value="Unassembled WGS sequence"/>
</dbReference>
<dbReference type="AlphaFoldDB" id="A0A1H7MCR5"/>
<keyword evidence="3" id="KW-1185">Reference proteome</keyword>
<protein>
    <submittedName>
        <fullName evidence="2">Uncharacterized protein</fullName>
    </submittedName>
</protein>
<name>A0A1H7MCR5_9SPHI</name>
<reference evidence="3" key="1">
    <citation type="submission" date="2016-10" db="EMBL/GenBank/DDBJ databases">
        <authorList>
            <person name="Varghese N."/>
            <person name="Submissions S."/>
        </authorList>
    </citation>
    <scope>NUCLEOTIDE SEQUENCE [LARGE SCALE GENOMIC DNA]</scope>
    <source>
        <strain evidence="3">Jip14</strain>
    </source>
</reference>
<evidence type="ECO:0000256" key="1">
    <source>
        <dbReference type="SAM" id="Phobius"/>
    </source>
</evidence>
<keyword evidence="1" id="KW-0472">Membrane</keyword>